<reference evidence="1" key="2">
    <citation type="submission" date="2020-11" db="EMBL/GenBank/DDBJ databases">
        <authorList>
            <person name="McCartney M.A."/>
            <person name="Auch B."/>
            <person name="Kono T."/>
            <person name="Mallez S."/>
            <person name="Becker A."/>
            <person name="Gohl D.M."/>
            <person name="Silverstein K.A.T."/>
            <person name="Koren S."/>
            <person name="Bechman K.B."/>
            <person name="Herman A."/>
            <person name="Abrahante J.E."/>
            <person name="Garbe J."/>
        </authorList>
    </citation>
    <scope>NUCLEOTIDE SEQUENCE</scope>
    <source>
        <strain evidence="1">Duluth1</strain>
        <tissue evidence="1">Whole animal</tissue>
    </source>
</reference>
<name>A0A9D4NQA6_DREPO</name>
<gene>
    <name evidence="1" type="ORF">DPMN_022244</name>
</gene>
<dbReference type="AlphaFoldDB" id="A0A9D4NQA6"/>
<organism evidence="1 2">
    <name type="scientific">Dreissena polymorpha</name>
    <name type="common">Zebra mussel</name>
    <name type="synonym">Mytilus polymorpha</name>
    <dbReference type="NCBI Taxonomy" id="45954"/>
    <lineage>
        <taxon>Eukaryota</taxon>
        <taxon>Metazoa</taxon>
        <taxon>Spiralia</taxon>
        <taxon>Lophotrochozoa</taxon>
        <taxon>Mollusca</taxon>
        <taxon>Bivalvia</taxon>
        <taxon>Autobranchia</taxon>
        <taxon>Heteroconchia</taxon>
        <taxon>Euheterodonta</taxon>
        <taxon>Imparidentia</taxon>
        <taxon>Neoheterodontei</taxon>
        <taxon>Myida</taxon>
        <taxon>Dreissenoidea</taxon>
        <taxon>Dreissenidae</taxon>
        <taxon>Dreissena</taxon>
    </lineage>
</organism>
<keyword evidence="2" id="KW-1185">Reference proteome</keyword>
<evidence type="ECO:0008006" key="3">
    <source>
        <dbReference type="Google" id="ProtNLM"/>
    </source>
</evidence>
<sequence>MMNNWNLKTDLPEDGSDRIIVMVIVADPDICIISVYLPCRGNNSKDKFCEVISEIEELLEKYSDTHALFIRGDFNSLSRQPPNDRDQTLRDLIKKYNLHTDQDGEPTFFHAIGEQSAEIDYILKNTLTREISSSVVTAGQQHSNVSDHIPVSTEIKITFHDKFNDIMTHPKPRWSKCNKEIYRTYLQQSTKPIGCQATCNPWTLSFSLQHSHKPQSQVYPATILQRRKRNGLQKLEVLISKLQQESVSMHGGCGSVTERPEVTVVHQP</sequence>
<dbReference type="Proteomes" id="UP000828390">
    <property type="component" value="Unassembled WGS sequence"/>
</dbReference>
<comment type="caution">
    <text evidence="1">The sequence shown here is derived from an EMBL/GenBank/DDBJ whole genome shotgun (WGS) entry which is preliminary data.</text>
</comment>
<evidence type="ECO:0000313" key="1">
    <source>
        <dbReference type="EMBL" id="KAH3898047.1"/>
    </source>
</evidence>
<reference evidence="1" key="1">
    <citation type="journal article" date="2019" name="bioRxiv">
        <title>The Genome of the Zebra Mussel, Dreissena polymorpha: A Resource for Invasive Species Research.</title>
        <authorList>
            <person name="McCartney M.A."/>
            <person name="Auch B."/>
            <person name="Kono T."/>
            <person name="Mallez S."/>
            <person name="Zhang Y."/>
            <person name="Obille A."/>
            <person name="Becker A."/>
            <person name="Abrahante J.E."/>
            <person name="Garbe J."/>
            <person name="Badalamenti J.P."/>
            <person name="Herman A."/>
            <person name="Mangelson H."/>
            <person name="Liachko I."/>
            <person name="Sullivan S."/>
            <person name="Sone E.D."/>
            <person name="Koren S."/>
            <person name="Silverstein K.A.T."/>
            <person name="Beckman K.B."/>
            <person name="Gohl D.M."/>
        </authorList>
    </citation>
    <scope>NUCLEOTIDE SEQUENCE</scope>
    <source>
        <strain evidence="1">Duluth1</strain>
        <tissue evidence="1">Whole animal</tissue>
    </source>
</reference>
<evidence type="ECO:0000313" key="2">
    <source>
        <dbReference type="Proteomes" id="UP000828390"/>
    </source>
</evidence>
<accession>A0A9D4NQA6</accession>
<proteinExistence type="predicted"/>
<protein>
    <recommendedName>
        <fullName evidence="3">Endonuclease/exonuclease/phosphatase domain-containing protein</fullName>
    </recommendedName>
</protein>
<dbReference type="InterPro" id="IPR036691">
    <property type="entry name" value="Endo/exonu/phosph_ase_sf"/>
</dbReference>
<dbReference type="Gene3D" id="3.60.10.10">
    <property type="entry name" value="Endonuclease/exonuclease/phosphatase"/>
    <property type="match status" value="1"/>
</dbReference>
<dbReference type="SUPFAM" id="SSF56219">
    <property type="entry name" value="DNase I-like"/>
    <property type="match status" value="1"/>
</dbReference>
<dbReference type="EMBL" id="JAIWYP010000001">
    <property type="protein sequence ID" value="KAH3898047.1"/>
    <property type="molecule type" value="Genomic_DNA"/>
</dbReference>